<accession>A0ABW2A180</accession>
<organism evidence="12 13">
    <name type="scientific">Marinobacterium aestuariivivens</name>
    <dbReference type="NCBI Taxonomy" id="1698799"/>
    <lineage>
        <taxon>Bacteria</taxon>
        <taxon>Pseudomonadati</taxon>
        <taxon>Pseudomonadota</taxon>
        <taxon>Gammaproteobacteria</taxon>
        <taxon>Oceanospirillales</taxon>
        <taxon>Oceanospirillaceae</taxon>
        <taxon>Marinobacterium</taxon>
    </lineage>
</organism>
<reference evidence="13" key="1">
    <citation type="journal article" date="2019" name="Int. J. Syst. Evol. Microbiol.">
        <title>The Global Catalogue of Microorganisms (GCM) 10K type strain sequencing project: providing services to taxonomists for standard genome sequencing and annotation.</title>
        <authorList>
            <consortium name="The Broad Institute Genomics Platform"/>
            <consortium name="The Broad Institute Genome Sequencing Center for Infectious Disease"/>
            <person name="Wu L."/>
            <person name="Ma J."/>
        </authorList>
    </citation>
    <scope>NUCLEOTIDE SEQUENCE [LARGE SCALE GENOMIC DNA]</scope>
    <source>
        <strain evidence="13">NBRC 111756</strain>
    </source>
</reference>
<dbReference type="NCBIfam" id="TIGR02532">
    <property type="entry name" value="IV_pilin_GFxxxE"/>
    <property type="match status" value="1"/>
</dbReference>
<evidence type="ECO:0000256" key="7">
    <source>
        <dbReference type="ARBA" id="ARBA00022989"/>
    </source>
</evidence>
<evidence type="ECO:0000256" key="9">
    <source>
        <dbReference type="ARBA" id="ARBA00025772"/>
    </source>
</evidence>
<sequence length="166" mass="17526">MTLIELLVALVVLAVFVTIGIPSFNSIFERHRVTGAAQALYGDLQFARAEAIKRNQDIYVKFNNGTDWCYGIEDTSAASCSCATGTGCTVEGRQHIVTSDRFPGVSLSHNVGGNVVTFDPVRGTLAPNGTIKMDGGGGKDVGVTMSLLGRVRLCSDSGFAGYQSCP</sequence>
<keyword evidence="13" id="KW-1185">Reference proteome</keyword>
<gene>
    <name evidence="12" type="ORF">ACFQDL_13670</name>
</gene>
<dbReference type="EMBL" id="JBHSWE010000001">
    <property type="protein sequence ID" value="MFC6670994.1"/>
    <property type="molecule type" value="Genomic_DNA"/>
</dbReference>
<dbReference type="Gene3D" id="3.55.40.10">
    <property type="entry name" value="minor pseudopilin epsh domain"/>
    <property type="match status" value="1"/>
</dbReference>
<dbReference type="SUPFAM" id="SSF54523">
    <property type="entry name" value="Pili subunits"/>
    <property type="match status" value="1"/>
</dbReference>
<evidence type="ECO:0000313" key="12">
    <source>
        <dbReference type="EMBL" id="MFC6670994.1"/>
    </source>
</evidence>
<evidence type="ECO:0000256" key="1">
    <source>
        <dbReference type="ARBA" id="ARBA00004377"/>
    </source>
</evidence>
<comment type="subcellular location">
    <subcellularLocation>
        <location evidence="1">Cell inner membrane</location>
        <topology evidence="1">Single-pass membrane protein</topology>
    </subcellularLocation>
</comment>
<evidence type="ECO:0000256" key="5">
    <source>
        <dbReference type="ARBA" id="ARBA00022519"/>
    </source>
</evidence>
<protein>
    <recommendedName>
        <fullName evidence="2">Type II secretion system protein H</fullName>
    </recommendedName>
    <alternativeName>
        <fullName evidence="10">General secretion pathway protein H</fullName>
    </alternativeName>
</protein>
<dbReference type="InterPro" id="IPR012902">
    <property type="entry name" value="N_methyl_site"/>
</dbReference>
<keyword evidence="8" id="KW-0472">Membrane</keyword>
<comment type="caution">
    <text evidence="12">The sequence shown here is derived from an EMBL/GenBank/DDBJ whole genome shotgun (WGS) entry which is preliminary data.</text>
</comment>
<evidence type="ECO:0000256" key="8">
    <source>
        <dbReference type="ARBA" id="ARBA00023136"/>
    </source>
</evidence>
<dbReference type="Proteomes" id="UP001596422">
    <property type="component" value="Unassembled WGS sequence"/>
</dbReference>
<proteinExistence type="inferred from homology"/>
<evidence type="ECO:0000256" key="3">
    <source>
        <dbReference type="ARBA" id="ARBA00022475"/>
    </source>
</evidence>
<evidence type="ECO:0000256" key="4">
    <source>
        <dbReference type="ARBA" id="ARBA00022481"/>
    </source>
</evidence>
<evidence type="ECO:0000256" key="10">
    <source>
        <dbReference type="ARBA" id="ARBA00030775"/>
    </source>
</evidence>
<dbReference type="Pfam" id="PF12019">
    <property type="entry name" value="GspH"/>
    <property type="match status" value="1"/>
</dbReference>
<keyword evidence="6" id="KW-0812">Transmembrane</keyword>
<keyword evidence="5" id="KW-0997">Cell inner membrane</keyword>
<keyword evidence="7" id="KW-1133">Transmembrane helix</keyword>
<evidence type="ECO:0000256" key="2">
    <source>
        <dbReference type="ARBA" id="ARBA00021549"/>
    </source>
</evidence>
<keyword evidence="3" id="KW-1003">Cell membrane</keyword>
<evidence type="ECO:0000259" key="11">
    <source>
        <dbReference type="Pfam" id="PF12019"/>
    </source>
</evidence>
<keyword evidence="4" id="KW-0488">Methylation</keyword>
<evidence type="ECO:0000256" key="6">
    <source>
        <dbReference type="ARBA" id="ARBA00022692"/>
    </source>
</evidence>
<feature type="domain" description="General secretion pathway GspH" evidence="11">
    <location>
        <begin position="36"/>
        <end position="149"/>
    </location>
</feature>
<dbReference type="InterPro" id="IPR022346">
    <property type="entry name" value="T2SS_GspH"/>
</dbReference>
<dbReference type="InterPro" id="IPR045584">
    <property type="entry name" value="Pilin-like"/>
</dbReference>
<comment type="similarity">
    <text evidence="9">Belongs to the GSP H family.</text>
</comment>
<name>A0ABW2A180_9GAMM</name>
<evidence type="ECO:0000313" key="13">
    <source>
        <dbReference type="Proteomes" id="UP001596422"/>
    </source>
</evidence>
<dbReference type="RefSeq" id="WP_379909497.1">
    <property type="nucleotide sequence ID" value="NZ_JBHSWE010000001.1"/>
</dbReference>